<evidence type="ECO:0000313" key="10">
    <source>
        <dbReference type="EMBL" id="GAN96713.1"/>
    </source>
</evidence>
<keyword evidence="7 8" id="KW-0408">Iron</keyword>
<feature type="domain" description="Cytochrome c" evidence="9">
    <location>
        <begin position="26"/>
        <end position="122"/>
    </location>
</feature>
<dbReference type="Proteomes" id="UP000032675">
    <property type="component" value="Unassembled WGS sequence"/>
</dbReference>
<proteinExistence type="predicted"/>
<dbReference type="GO" id="GO:0020037">
    <property type="term" value="F:heme binding"/>
    <property type="evidence" value="ECO:0007669"/>
    <property type="project" value="InterPro"/>
</dbReference>
<dbReference type="PROSITE" id="PS51007">
    <property type="entry name" value="CYTC"/>
    <property type="match status" value="1"/>
</dbReference>
<dbReference type="Pfam" id="PF13442">
    <property type="entry name" value="Cytochrome_CBB3"/>
    <property type="match status" value="1"/>
</dbReference>
<evidence type="ECO:0000256" key="1">
    <source>
        <dbReference type="ARBA" id="ARBA00001926"/>
    </source>
</evidence>
<dbReference type="GO" id="GO:0005506">
    <property type="term" value="F:iron ion binding"/>
    <property type="evidence" value="ECO:0007669"/>
    <property type="project" value="InterPro"/>
</dbReference>
<dbReference type="PANTHER" id="PTHR35008">
    <property type="entry name" value="BLL4482 PROTEIN-RELATED"/>
    <property type="match status" value="1"/>
</dbReference>
<evidence type="ECO:0000259" key="9">
    <source>
        <dbReference type="PROSITE" id="PS51007"/>
    </source>
</evidence>
<evidence type="ECO:0000256" key="5">
    <source>
        <dbReference type="ARBA" id="ARBA00022723"/>
    </source>
</evidence>
<sequence>MGIGTGRMASVLRGGCMLATVALLAACTRHGQEGYARYRTNCGICHHGGEGMKGEIPPVSGRVDRIAATPEGKQYLMHVLLNGLNGPLQIDGVRYNFSMPPFRAHLSDAEIASILSYLATRGDTRPVPVFTPEEVAAERAHPLTTTMVAEERRRLDAIHPLP</sequence>
<reference evidence="10 11" key="1">
    <citation type="submission" date="2012-11" db="EMBL/GenBank/DDBJ databases">
        <title>Whole genome sequence of Gluconacetobacter europaeus NBRC3261.</title>
        <authorList>
            <person name="Azuma Y."/>
            <person name="Higashiura N."/>
            <person name="Hirakawa H."/>
            <person name="Matsushita K."/>
        </authorList>
    </citation>
    <scope>NUCLEOTIDE SEQUENCE [LARGE SCALE GENOMIC DNA]</scope>
    <source>
        <strain evidence="10 11">NBRC 3261</strain>
    </source>
</reference>
<accession>A0A0D6Q0A2</accession>
<evidence type="ECO:0000256" key="4">
    <source>
        <dbReference type="ARBA" id="ARBA00022660"/>
    </source>
</evidence>
<name>A0A0D6Q0A2_KOMEU</name>
<evidence type="ECO:0000256" key="6">
    <source>
        <dbReference type="ARBA" id="ARBA00022982"/>
    </source>
</evidence>
<dbReference type="EMBL" id="BANI01000085">
    <property type="protein sequence ID" value="GAN96713.1"/>
    <property type="molecule type" value="Genomic_DNA"/>
</dbReference>
<keyword evidence="3 8" id="KW-0349">Heme</keyword>
<evidence type="ECO:0000256" key="8">
    <source>
        <dbReference type="PROSITE-ProRule" id="PRU00433"/>
    </source>
</evidence>
<dbReference type="PROSITE" id="PS51257">
    <property type="entry name" value="PROKAR_LIPOPROTEIN"/>
    <property type="match status" value="1"/>
</dbReference>
<dbReference type="GO" id="GO:0009055">
    <property type="term" value="F:electron transfer activity"/>
    <property type="evidence" value="ECO:0007669"/>
    <property type="project" value="InterPro"/>
</dbReference>
<organism evidence="10 11">
    <name type="scientific">Komagataeibacter europaeus NBRC 3261</name>
    <dbReference type="NCBI Taxonomy" id="1234669"/>
    <lineage>
        <taxon>Bacteria</taxon>
        <taxon>Pseudomonadati</taxon>
        <taxon>Pseudomonadota</taxon>
        <taxon>Alphaproteobacteria</taxon>
        <taxon>Acetobacterales</taxon>
        <taxon>Acetobacteraceae</taxon>
        <taxon>Komagataeibacter</taxon>
    </lineage>
</organism>
<dbReference type="AlphaFoldDB" id="A0A0D6Q0A2"/>
<keyword evidence="6" id="KW-0249">Electron transport</keyword>
<evidence type="ECO:0000256" key="2">
    <source>
        <dbReference type="ARBA" id="ARBA00022448"/>
    </source>
</evidence>
<comment type="caution">
    <text evidence="10">The sequence shown here is derived from an EMBL/GenBank/DDBJ whole genome shotgun (WGS) entry which is preliminary data.</text>
</comment>
<dbReference type="RefSeq" id="WP_010508061.1">
    <property type="nucleotide sequence ID" value="NZ_BANI01000085.1"/>
</dbReference>
<keyword evidence="5 8" id="KW-0479">Metal-binding</keyword>
<evidence type="ECO:0000256" key="7">
    <source>
        <dbReference type="ARBA" id="ARBA00023004"/>
    </source>
</evidence>
<evidence type="ECO:0000313" key="11">
    <source>
        <dbReference type="Proteomes" id="UP000032675"/>
    </source>
</evidence>
<dbReference type="PRINTS" id="PR00605">
    <property type="entry name" value="CYTCHROMECIC"/>
</dbReference>
<dbReference type="InterPro" id="IPR008168">
    <property type="entry name" value="Cyt_C_IC"/>
</dbReference>
<comment type="cofactor">
    <cofactor evidence="1">
        <name>heme c</name>
        <dbReference type="ChEBI" id="CHEBI:61717"/>
    </cofactor>
</comment>
<dbReference type="InterPro" id="IPR009056">
    <property type="entry name" value="Cyt_c-like_dom"/>
</dbReference>
<dbReference type="InterPro" id="IPR036909">
    <property type="entry name" value="Cyt_c-like_dom_sf"/>
</dbReference>
<dbReference type="InterPro" id="IPR051459">
    <property type="entry name" value="Cytochrome_c-type_DH"/>
</dbReference>
<evidence type="ECO:0000256" key="3">
    <source>
        <dbReference type="ARBA" id="ARBA00022617"/>
    </source>
</evidence>
<protein>
    <submittedName>
        <fullName evidence="10">Cytochrome c-552 class I</fullName>
    </submittedName>
</protein>
<dbReference type="Gene3D" id="1.10.760.10">
    <property type="entry name" value="Cytochrome c-like domain"/>
    <property type="match status" value="1"/>
</dbReference>
<dbReference type="PANTHER" id="PTHR35008:SF4">
    <property type="entry name" value="BLL4482 PROTEIN"/>
    <property type="match status" value="1"/>
</dbReference>
<gene>
    <name evidence="10" type="ORF">Geu3261_0092_017</name>
</gene>
<dbReference type="SUPFAM" id="SSF46626">
    <property type="entry name" value="Cytochrome c"/>
    <property type="match status" value="1"/>
</dbReference>
<keyword evidence="4" id="KW-0679">Respiratory chain</keyword>
<keyword evidence="2" id="KW-0813">Transport</keyword>